<proteinExistence type="predicted"/>
<feature type="coiled-coil region" evidence="1">
    <location>
        <begin position="160"/>
        <end position="194"/>
    </location>
</feature>
<protein>
    <submittedName>
        <fullName evidence="2">Uncharacterized protein</fullName>
    </submittedName>
</protein>
<dbReference type="Proteomes" id="UP000187209">
    <property type="component" value="Unassembled WGS sequence"/>
</dbReference>
<dbReference type="EMBL" id="MPUH01002424">
    <property type="protein sequence ID" value="OMJ65134.1"/>
    <property type="molecule type" value="Genomic_DNA"/>
</dbReference>
<evidence type="ECO:0000256" key="1">
    <source>
        <dbReference type="SAM" id="Coils"/>
    </source>
</evidence>
<dbReference type="AlphaFoldDB" id="A0A1R2AKW4"/>
<keyword evidence="1" id="KW-0175">Coiled coil</keyword>
<evidence type="ECO:0000313" key="3">
    <source>
        <dbReference type="Proteomes" id="UP000187209"/>
    </source>
</evidence>
<sequence length="269" mass="32057">MDFKCSVSRCLEDVTWQCNCPEKFKFCLTHSKELMSHSRLKKCLAENIKDKYLELLVKQYTNALNHVESDCIKLTQEMICEINNCLNDNWNYLENKKKEINGLILSDQKDKADIIVNWANTLNILQREKKQYCLSIRKLLGIDNTNIQIVTDWEKLEEDLKTLKKSFEESCKKNNGLEEELKNSIETNKKLSDELEYTKKYFAQENKNQLSVEEFKKRLSSLKKSDEFKNLLAQLDLQDFQKKFLQNNKDVRRLFITDDNKYIFIYRKD</sequence>
<gene>
    <name evidence="2" type="ORF">SteCoe_39148</name>
</gene>
<name>A0A1R2AKW4_9CILI</name>
<comment type="caution">
    <text evidence="2">The sequence shown here is derived from an EMBL/GenBank/DDBJ whole genome shotgun (WGS) entry which is preliminary data.</text>
</comment>
<keyword evidence="3" id="KW-1185">Reference proteome</keyword>
<organism evidence="2 3">
    <name type="scientific">Stentor coeruleus</name>
    <dbReference type="NCBI Taxonomy" id="5963"/>
    <lineage>
        <taxon>Eukaryota</taxon>
        <taxon>Sar</taxon>
        <taxon>Alveolata</taxon>
        <taxon>Ciliophora</taxon>
        <taxon>Postciliodesmatophora</taxon>
        <taxon>Heterotrichea</taxon>
        <taxon>Heterotrichida</taxon>
        <taxon>Stentoridae</taxon>
        <taxon>Stentor</taxon>
    </lineage>
</organism>
<reference evidence="2 3" key="1">
    <citation type="submission" date="2016-11" db="EMBL/GenBank/DDBJ databases">
        <title>The macronuclear genome of Stentor coeruleus: a giant cell with tiny introns.</title>
        <authorList>
            <person name="Slabodnick M."/>
            <person name="Ruby J.G."/>
            <person name="Reiff S.B."/>
            <person name="Swart E.C."/>
            <person name="Gosai S."/>
            <person name="Prabakaran S."/>
            <person name="Witkowska E."/>
            <person name="Larue G.E."/>
            <person name="Fisher S."/>
            <person name="Freeman R.M."/>
            <person name="Gunawardena J."/>
            <person name="Chu W."/>
            <person name="Stover N.A."/>
            <person name="Gregory B.D."/>
            <person name="Nowacki M."/>
            <person name="Derisi J."/>
            <person name="Roy S.W."/>
            <person name="Marshall W.F."/>
            <person name="Sood P."/>
        </authorList>
    </citation>
    <scope>NUCLEOTIDE SEQUENCE [LARGE SCALE GENOMIC DNA]</scope>
    <source>
        <strain evidence="2">WM001</strain>
    </source>
</reference>
<accession>A0A1R2AKW4</accession>
<evidence type="ECO:0000313" key="2">
    <source>
        <dbReference type="EMBL" id="OMJ65134.1"/>
    </source>
</evidence>